<accession>A0A125S9G1</accession>
<feature type="signal peptide" evidence="1">
    <location>
        <begin position="1"/>
        <end position="20"/>
    </location>
</feature>
<dbReference type="AlphaFoldDB" id="A0A125S9G1"/>
<name>A0A125S9G1_CONIM</name>
<sequence length="90" mass="9634">MSKSGMLLFVLLLLLPLAIPELAPAGRSVTHHFRDFGAKRSVPISCVNPSTPNLQGSWQDKKCCSTKLCSPTNCCESSTCSCVEGSCQCL</sequence>
<reference evidence="2" key="1">
    <citation type="submission" date="2015-08" db="EMBL/GenBank/DDBJ databases">
        <title>Comparative transcriptomic and proteomic analysis of the venom of the vermivorous cone snail Conus imperialis.</title>
        <authorList>
            <person name="Jin A.-H."/>
            <person name="Dutertre S."/>
            <person name="Dutt M."/>
            <person name="Jones A."/>
            <person name="Lewis R.J."/>
            <person name="Alewood P.F."/>
        </authorList>
    </citation>
    <scope>NUCLEOTIDE SEQUENCE</scope>
</reference>
<keyword evidence="1" id="KW-0732">Signal</keyword>
<evidence type="ECO:0000313" key="2">
    <source>
        <dbReference type="EMBL" id="AME17685.1"/>
    </source>
</evidence>
<feature type="chain" id="PRO_5007179716" evidence="1">
    <location>
        <begin position="21"/>
        <end position="90"/>
    </location>
</feature>
<organism evidence="2">
    <name type="scientific">Conus imperialis</name>
    <name type="common">Imperial cone</name>
    <dbReference type="NCBI Taxonomy" id="35631"/>
    <lineage>
        <taxon>Eukaryota</taxon>
        <taxon>Metazoa</taxon>
        <taxon>Spiralia</taxon>
        <taxon>Lophotrochozoa</taxon>
        <taxon>Mollusca</taxon>
        <taxon>Gastropoda</taxon>
        <taxon>Caenogastropoda</taxon>
        <taxon>Neogastropoda</taxon>
        <taxon>Conoidea</taxon>
        <taxon>Conidae</taxon>
        <taxon>Conus</taxon>
        <taxon>Stephanoconus</taxon>
    </lineage>
</organism>
<evidence type="ECO:0000256" key="1">
    <source>
        <dbReference type="SAM" id="SignalP"/>
    </source>
</evidence>
<proteinExistence type="evidence at transcript level"/>
<protein>
    <submittedName>
        <fullName evidence="2">Conopeptide im027</fullName>
    </submittedName>
</protein>
<dbReference type="EMBL" id="KT377421">
    <property type="protein sequence ID" value="AME17685.1"/>
    <property type="molecule type" value="mRNA"/>
</dbReference>